<organism evidence="1 2">
    <name type="scientific">Ascaris lumbricoides</name>
    <name type="common">Giant roundworm</name>
    <dbReference type="NCBI Taxonomy" id="6252"/>
    <lineage>
        <taxon>Eukaryota</taxon>
        <taxon>Metazoa</taxon>
        <taxon>Ecdysozoa</taxon>
        <taxon>Nematoda</taxon>
        <taxon>Chromadorea</taxon>
        <taxon>Rhabditida</taxon>
        <taxon>Spirurina</taxon>
        <taxon>Ascaridomorpha</taxon>
        <taxon>Ascaridoidea</taxon>
        <taxon>Ascarididae</taxon>
        <taxon>Ascaris</taxon>
    </lineage>
</organism>
<reference evidence="2" key="1">
    <citation type="submission" date="2017-02" db="UniProtKB">
        <authorList>
            <consortium name="WormBaseParasite"/>
        </authorList>
    </citation>
    <scope>IDENTIFICATION</scope>
</reference>
<dbReference type="AlphaFoldDB" id="A0A0M3IJH5"/>
<evidence type="ECO:0000313" key="1">
    <source>
        <dbReference type="Proteomes" id="UP000036681"/>
    </source>
</evidence>
<protein>
    <submittedName>
        <fullName evidence="2">Secreted protein</fullName>
    </submittedName>
</protein>
<accession>A0A0M3IJH5</accession>
<evidence type="ECO:0000313" key="2">
    <source>
        <dbReference type="WBParaSite" id="ALUE_0001880201-mRNA-1"/>
    </source>
</evidence>
<dbReference type="Proteomes" id="UP000036681">
    <property type="component" value="Unplaced"/>
</dbReference>
<proteinExistence type="predicted"/>
<sequence>MSFPDFLTMAFDLVDALGGKNHKDNSNVKFLSPRFAPLMPDKVPLLFTYSKILFRLSQCAIFMLTPSIILQ</sequence>
<dbReference type="WBParaSite" id="ALUE_0001880201-mRNA-1">
    <property type="protein sequence ID" value="ALUE_0001880201-mRNA-1"/>
    <property type="gene ID" value="ALUE_0001880201"/>
</dbReference>
<name>A0A0M3IJH5_ASCLU</name>
<keyword evidence="1" id="KW-1185">Reference proteome</keyword>